<comment type="caution">
    <text evidence="1">The sequence shown here is derived from an EMBL/GenBank/DDBJ whole genome shotgun (WGS) entry which is preliminary data.</text>
</comment>
<protein>
    <submittedName>
        <fullName evidence="1">Uncharacterized protein</fullName>
    </submittedName>
</protein>
<evidence type="ECO:0000313" key="2">
    <source>
        <dbReference type="Proteomes" id="UP000220102"/>
    </source>
</evidence>
<dbReference type="RefSeq" id="WP_098073714.1">
    <property type="nucleotide sequence ID" value="NZ_PDEQ01000001.1"/>
</dbReference>
<evidence type="ECO:0000313" key="1">
    <source>
        <dbReference type="EMBL" id="PEN14818.1"/>
    </source>
</evidence>
<sequence length="139" mass="15592">MSSSFFEYAKAHGLDTRIINGRPTIEEEVEDEEGTSKATWILTPDSDGDPYAALNRGHETTQVKSEGSSNTSVETVVVDICQFYTDGSKVIAHVRVQSGTRRSCVEQAWRKFMRRHCLKRAKNLDVEPARFGIIVRQTG</sequence>
<proteinExistence type="predicted"/>
<dbReference type="EMBL" id="PDEQ01000001">
    <property type="protein sequence ID" value="PEN14818.1"/>
    <property type="molecule type" value="Genomic_DNA"/>
</dbReference>
<name>A0A2A8D2F0_9BACT</name>
<keyword evidence="2" id="KW-1185">Reference proteome</keyword>
<accession>A0A2A8D2F0</accession>
<dbReference type="AlphaFoldDB" id="A0A2A8D2F0"/>
<organism evidence="1 2">
    <name type="scientific">Longibacter salinarum</name>
    <dbReference type="NCBI Taxonomy" id="1850348"/>
    <lineage>
        <taxon>Bacteria</taxon>
        <taxon>Pseudomonadati</taxon>
        <taxon>Rhodothermota</taxon>
        <taxon>Rhodothermia</taxon>
        <taxon>Rhodothermales</taxon>
        <taxon>Salisaetaceae</taxon>
        <taxon>Longibacter</taxon>
    </lineage>
</organism>
<dbReference type="Proteomes" id="UP000220102">
    <property type="component" value="Unassembled WGS sequence"/>
</dbReference>
<gene>
    <name evidence="1" type="ORF">CRI94_00540</name>
</gene>
<reference evidence="1 2" key="1">
    <citation type="submission" date="2017-10" db="EMBL/GenBank/DDBJ databases">
        <title>Draft genome of Longibacter Salinarum.</title>
        <authorList>
            <person name="Goh K.M."/>
            <person name="Shamsir M.S."/>
            <person name="Lim S.W."/>
        </authorList>
    </citation>
    <scope>NUCLEOTIDE SEQUENCE [LARGE SCALE GENOMIC DNA]</scope>
    <source>
        <strain evidence="1 2">KCTC 52045</strain>
    </source>
</reference>